<evidence type="ECO:0000256" key="3">
    <source>
        <dbReference type="ARBA" id="ARBA00022448"/>
    </source>
</evidence>
<name>A0A2U2CG50_9RHOB</name>
<keyword evidence="6 8" id="KW-1133">Transmembrane helix</keyword>
<evidence type="ECO:0000256" key="5">
    <source>
        <dbReference type="ARBA" id="ARBA00022692"/>
    </source>
</evidence>
<dbReference type="GO" id="GO:0033214">
    <property type="term" value="P:siderophore-iron import into cell"/>
    <property type="evidence" value="ECO:0007669"/>
    <property type="project" value="TreeGrafter"/>
</dbReference>
<reference evidence="9 10" key="1">
    <citation type="submission" date="2018-05" db="EMBL/GenBank/DDBJ databases">
        <title>Pararhodobacter marina sp. nov., isolated from deep-sea water of the Indian Ocean.</title>
        <authorList>
            <person name="Lai Q.Sr."/>
            <person name="Liu X."/>
            <person name="Shao Z."/>
        </authorList>
    </citation>
    <scope>NUCLEOTIDE SEQUENCE [LARGE SCALE GENOMIC DNA]</scope>
    <source>
        <strain evidence="9 10">CIC4N-9</strain>
    </source>
</reference>
<keyword evidence="4" id="KW-1003">Cell membrane</keyword>
<dbReference type="Pfam" id="PF01032">
    <property type="entry name" value="FecCD"/>
    <property type="match status" value="1"/>
</dbReference>
<feature type="transmembrane region" description="Helical" evidence="8">
    <location>
        <begin position="37"/>
        <end position="57"/>
    </location>
</feature>
<dbReference type="AlphaFoldDB" id="A0A2U2CG50"/>
<keyword evidence="10" id="KW-1185">Reference proteome</keyword>
<evidence type="ECO:0000256" key="4">
    <source>
        <dbReference type="ARBA" id="ARBA00022475"/>
    </source>
</evidence>
<feature type="transmembrane region" description="Helical" evidence="8">
    <location>
        <begin position="6"/>
        <end position="25"/>
    </location>
</feature>
<dbReference type="RefSeq" id="WP_109531877.1">
    <property type="nucleotide sequence ID" value="NZ_QEYD01000002.1"/>
</dbReference>
<dbReference type="GeneID" id="94363908"/>
<evidence type="ECO:0000256" key="7">
    <source>
        <dbReference type="ARBA" id="ARBA00023136"/>
    </source>
</evidence>
<organism evidence="9 10">
    <name type="scientific">Pararhodobacter marinus</name>
    <dbReference type="NCBI Taxonomy" id="2184063"/>
    <lineage>
        <taxon>Bacteria</taxon>
        <taxon>Pseudomonadati</taxon>
        <taxon>Pseudomonadota</taxon>
        <taxon>Alphaproteobacteria</taxon>
        <taxon>Rhodobacterales</taxon>
        <taxon>Paracoccaceae</taxon>
        <taxon>Pararhodobacter</taxon>
    </lineage>
</organism>
<comment type="subcellular location">
    <subcellularLocation>
        <location evidence="1">Cell membrane</location>
        <topology evidence="1">Multi-pass membrane protein</topology>
    </subcellularLocation>
</comment>
<proteinExistence type="inferred from homology"/>
<feature type="transmembrane region" description="Helical" evidence="8">
    <location>
        <begin position="288"/>
        <end position="309"/>
    </location>
</feature>
<sequence>MAERRLIWLAGGLGLAVALFLLWNLRAPMGFILSLRAGTLAALVLVGAASGAATVIFQTLVANRLLTPGIVGFDALFVFLQTALLASLGAAGFAALPTMPRFALEAGCLIAAAMALFGLVFRKGADDIIRMVLTGVILGVLLRGLAGFAQRLLDPSEFAVLQQASIASFNAVPRDHLGIAALALSVALLAAWRLSPRLDVALLGRTKARSLGLDHDRLVLTGLGLVAALVAVSTALVGPVTFLGLLAASLARAALPDSRHALLIPAAAVIGATILVLGQTVFERILGLQSALGMVVEFLGGLLFLALVLRRPAP</sequence>
<dbReference type="PANTHER" id="PTHR30472">
    <property type="entry name" value="FERRIC ENTEROBACTIN TRANSPORT SYSTEM PERMEASE PROTEIN"/>
    <property type="match status" value="1"/>
</dbReference>
<dbReference type="GO" id="GO:0022857">
    <property type="term" value="F:transmembrane transporter activity"/>
    <property type="evidence" value="ECO:0007669"/>
    <property type="project" value="InterPro"/>
</dbReference>
<dbReference type="InterPro" id="IPR037294">
    <property type="entry name" value="ABC_BtuC-like"/>
</dbReference>
<dbReference type="PANTHER" id="PTHR30472:SF19">
    <property type="entry name" value="PETROBACTIN IMPORT SYSTEM PERMEASE PROTEIN YCLO"/>
    <property type="match status" value="1"/>
</dbReference>
<gene>
    <name evidence="9" type="ORF">C4N9_03315</name>
</gene>
<keyword evidence="5 8" id="KW-0812">Transmembrane</keyword>
<dbReference type="Gene3D" id="1.10.3470.10">
    <property type="entry name" value="ABC transporter involved in vitamin B12 uptake, BtuC"/>
    <property type="match status" value="1"/>
</dbReference>
<evidence type="ECO:0000256" key="6">
    <source>
        <dbReference type="ARBA" id="ARBA00022989"/>
    </source>
</evidence>
<dbReference type="OrthoDB" id="9796260at2"/>
<comment type="caution">
    <text evidence="9">The sequence shown here is derived from an EMBL/GenBank/DDBJ whole genome shotgun (WGS) entry which is preliminary data.</text>
</comment>
<feature type="transmembrane region" description="Helical" evidence="8">
    <location>
        <begin position="102"/>
        <end position="122"/>
    </location>
</feature>
<dbReference type="Proteomes" id="UP000244940">
    <property type="component" value="Unassembled WGS sequence"/>
</dbReference>
<evidence type="ECO:0000313" key="10">
    <source>
        <dbReference type="Proteomes" id="UP000244940"/>
    </source>
</evidence>
<dbReference type="InterPro" id="IPR000522">
    <property type="entry name" value="ABC_transptr_permease_BtuC"/>
</dbReference>
<evidence type="ECO:0000256" key="2">
    <source>
        <dbReference type="ARBA" id="ARBA00007935"/>
    </source>
</evidence>
<protein>
    <submittedName>
        <fullName evidence="9">Enterobactin ABC transporter permease</fullName>
    </submittedName>
</protein>
<feature type="transmembrane region" description="Helical" evidence="8">
    <location>
        <begin position="223"/>
        <end position="250"/>
    </location>
</feature>
<keyword evidence="3" id="KW-0813">Transport</keyword>
<evidence type="ECO:0000256" key="8">
    <source>
        <dbReference type="SAM" id="Phobius"/>
    </source>
</evidence>
<evidence type="ECO:0000313" key="9">
    <source>
        <dbReference type="EMBL" id="PWE30799.1"/>
    </source>
</evidence>
<keyword evidence="7 8" id="KW-0472">Membrane</keyword>
<feature type="transmembrane region" description="Helical" evidence="8">
    <location>
        <begin position="69"/>
        <end position="95"/>
    </location>
</feature>
<feature type="transmembrane region" description="Helical" evidence="8">
    <location>
        <begin position="128"/>
        <end position="146"/>
    </location>
</feature>
<dbReference type="GO" id="GO:0005886">
    <property type="term" value="C:plasma membrane"/>
    <property type="evidence" value="ECO:0007669"/>
    <property type="project" value="UniProtKB-SubCell"/>
</dbReference>
<dbReference type="SUPFAM" id="SSF81345">
    <property type="entry name" value="ABC transporter involved in vitamin B12 uptake, BtuC"/>
    <property type="match status" value="1"/>
</dbReference>
<comment type="similarity">
    <text evidence="2">Belongs to the binding-protein-dependent transport system permease family. FecCD subfamily.</text>
</comment>
<dbReference type="EMBL" id="QEYD01000002">
    <property type="protein sequence ID" value="PWE30799.1"/>
    <property type="molecule type" value="Genomic_DNA"/>
</dbReference>
<evidence type="ECO:0000256" key="1">
    <source>
        <dbReference type="ARBA" id="ARBA00004651"/>
    </source>
</evidence>
<feature type="transmembrane region" description="Helical" evidence="8">
    <location>
        <begin position="262"/>
        <end position="282"/>
    </location>
</feature>
<accession>A0A2U2CG50</accession>